<dbReference type="Proteomes" id="UP000324924">
    <property type="component" value="Chromosome"/>
</dbReference>
<keyword evidence="8" id="KW-0902">Two-component regulatory system</keyword>
<dbReference type="PANTHER" id="PTHR43065:SF46">
    <property type="entry name" value="C4-DICARBOXYLATE TRANSPORT SENSOR PROTEIN DCTB"/>
    <property type="match status" value="1"/>
</dbReference>
<dbReference type="InterPro" id="IPR003661">
    <property type="entry name" value="HisK_dim/P_dom"/>
</dbReference>
<dbReference type="GO" id="GO:0005524">
    <property type="term" value="F:ATP binding"/>
    <property type="evidence" value="ECO:0007669"/>
    <property type="project" value="UniProtKB-KW"/>
</dbReference>
<evidence type="ECO:0000256" key="7">
    <source>
        <dbReference type="ARBA" id="ARBA00022840"/>
    </source>
</evidence>
<dbReference type="Pfam" id="PF00072">
    <property type="entry name" value="Response_reg"/>
    <property type="match status" value="1"/>
</dbReference>
<keyword evidence="6" id="KW-0418">Kinase</keyword>
<keyword evidence="7" id="KW-0067">ATP-binding</keyword>
<dbReference type="InterPro" id="IPR011006">
    <property type="entry name" value="CheY-like_superfamily"/>
</dbReference>
<evidence type="ECO:0000259" key="10">
    <source>
        <dbReference type="PROSITE" id="PS50109"/>
    </source>
</evidence>
<dbReference type="SUPFAM" id="SSF47384">
    <property type="entry name" value="Homodimeric domain of signal transducing histidine kinase"/>
    <property type="match status" value="1"/>
</dbReference>
<keyword evidence="3 9" id="KW-0597">Phosphoprotein</keyword>
<evidence type="ECO:0000256" key="2">
    <source>
        <dbReference type="ARBA" id="ARBA00012438"/>
    </source>
</evidence>
<evidence type="ECO:0000313" key="12">
    <source>
        <dbReference type="EMBL" id="QEK38886.1"/>
    </source>
</evidence>
<evidence type="ECO:0000259" key="11">
    <source>
        <dbReference type="PROSITE" id="PS50110"/>
    </source>
</evidence>
<dbReference type="SUPFAM" id="SSF55874">
    <property type="entry name" value="ATPase domain of HSP90 chaperone/DNA topoisomerase II/histidine kinase"/>
    <property type="match status" value="1"/>
</dbReference>
<proteinExistence type="predicted"/>
<dbReference type="SMART" id="SM00387">
    <property type="entry name" value="HATPase_c"/>
    <property type="match status" value="1"/>
</dbReference>
<dbReference type="Gene3D" id="1.10.287.130">
    <property type="match status" value="1"/>
</dbReference>
<dbReference type="GO" id="GO:0000155">
    <property type="term" value="F:phosphorelay sensor kinase activity"/>
    <property type="evidence" value="ECO:0007669"/>
    <property type="project" value="InterPro"/>
</dbReference>
<accession>A0A5C0UFK9</accession>
<name>A0A5C0UFK9_9PROT</name>
<dbReference type="InterPro" id="IPR036097">
    <property type="entry name" value="HisK_dim/P_sf"/>
</dbReference>
<dbReference type="PANTHER" id="PTHR43065">
    <property type="entry name" value="SENSOR HISTIDINE KINASE"/>
    <property type="match status" value="1"/>
</dbReference>
<evidence type="ECO:0000256" key="6">
    <source>
        <dbReference type="ARBA" id="ARBA00022777"/>
    </source>
</evidence>
<dbReference type="PROSITE" id="PS50109">
    <property type="entry name" value="HIS_KIN"/>
    <property type="match status" value="1"/>
</dbReference>
<sequence>MILDWFSKPEYHQCFSTPCIIISDDGTIQKVNKDFFERFGDMRGKKISSISSMKYYRSQMICEIENSQWELNYFKTSAKQYHVLFIPYDSTSHMLSQIPSPVAVVGEKGNIISANDSFRGYTPKDKKIKNLNQFFDFSSSMLRKKLNVEDVLWNGIPMEVHFKKGTCSTWIVGLQDKTEIQKIKKQMQKSQHLQNLGQLVGSISHDFNNIFTSIKGLCELLHQSVTEDSVKSDVSEIISNIDNATGLAKELIKFASQKDKAICNPYNTIIECKRLFENISADINVSFDIKQSDALIKISSCSLQRILMNLVINSRDSIKENGEIKISLLEKDLYEKHIKKNVIPSGKYVILSIEDNGSGIPLEIQDKIFSPFFSTKDSGTGLGLSNVISIVENGDGYLDLKSNPNGTSVTLYFPINQKNTKKTVLLIEDEDGIRQIMKKSLERKDYEVISATNGAEGIDIISSDQHIDTVITDAVMHGKKGTEVLEYIKENKPNIKTILMSGYPETQFEKNFDNFLPKPFSISQLVDMVSNL</sequence>
<dbReference type="CDD" id="cd00156">
    <property type="entry name" value="REC"/>
    <property type="match status" value="1"/>
</dbReference>
<dbReference type="PRINTS" id="PR00344">
    <property type="entry name" value="BCTRLSENSOR"/>
</dbReference>
<dbReference type="InterPro" id="IPR004358">
    <property type="entry name" value="Sig_transdc_His_kin-like_C"/>
</dbReference>
<dbReference type="OrthoDB" id="9796100at2"/>
<reference evidence="12 13" key="1">
    <citation type="submission" date="2019-08" db="EMBL/GenBank/DDBJ databases">
        <title>Highly reduced genomes of protist endosymbionts show evolutionary convergence.</title>
        <authorList>
            <person name="George E."/>
            <person name="Husnik F."/>
            <person name="Tashyreva D."/>
            <person name="Prokopchuk G."/>
            <person name="Horak A."/>
            <person name="Kwong W.K."/>
            <person name="Lukes J."/>
            <person name="Keeling P.J."/>
        </authorList>
    </citation>
    <scope>NUCLEOTIDE SEQUENCE [LARGE SCALE GENOMIC DNA]</scope>
    <source>
        <strain evidence="12">1604HC</strain>
    </source>
</reference>
<dbReference type="EC" id="2.7.13.3" evidence="2"/>
<feature type="domain" description="Histidine kinase" evidence="10">
    <location>
        <begin position="202"/>
        <end position="417"/>
    </location>
</feature>
<dbReference type="InterPro" id="IPR005467">
    <property type="entry name" value="His_kinase_dom"/>
</dbReference>
<evidence type="ECO:0000313" key="13">
    <source>
        <dbReference type="Proteomes" id="UP000324924"/>
    </source>
</evidence>
<dbReference type="SUPFAM" id="SSF52172">
    <property type="entry name" value="CheY-like"/>
    <property type="match status" value="1"/>
</dbReference>
<evidence type="ECO:0000256" key="8">
    <source>
        <dbReference type="ARBA" id="ARBA00023012"/>
    </source>
</evidence>
<dbReference type="SMART" id="SM00448">
    <property type="entry name" value="REC"/>
    <property type="match status" value="1"/>
</dbReference>
<dbReference type="InterPro" id="IPR003594">
    <property type="entry name" value="HATPase_dom"/>
</dbReference>
<dbReference type="Gene3D" id="3.40.50.2300">
    <property type="match status" value="1"/>
</dbReference>
<evidence type="ECO:0000256" key="4">
    <source>
        <dbReference type="ARBA" id="ARBA00022679"/>
    </source>
</evidence>
<evidence type="ECO:0000256" key="5">
    <source>
        <dbReference type="ARBA" id="ARBA00022741"/>
    </source>
</evidence>
<dbReference type="EMBL" id="CP043314">
    <property type="protein sequence ID" value="QEK38886.1"/>
    <property type="molecule type" value="Genomic_DNA"/>
</dbReference>
<dbReference type="RefSeq" id="WP_148972009.1">
    <property type="nucleotide sequence ID" value="NZ_CP043314.1"/>
</dbReference>
<gene>
    <name evidence="12" type="ORF">FZC36_00325</name>
</gene>
<dbReference type="Pfam" id="PF02518">
    <property type="entry name" value="HATPase_c"/>
    <property type="match status" value="1"/>
</dbReference>
<feature type="domain" description="Response regulatory" evidence="11">
    <location>
        <begin position="423"/>
        <end position="532"/>
    </location>
</feature>
<evidence type="ECO:0000256" key="9">
    <source>
        <dbReference type="PROSITE-ProRule" id="PRU00169"/>
    </source>
</evidence>
<evidence type="ECO:0000256" key="3">
    <source>
        <dbReference type="ARBA" id="ARBA00022553"/>
    </source>
</evidence>
<evidence type="ECO:0000256" key="1">
    <source>
        <dbReference type="ARBA" id="ARBA00000085"/>
    </source>
</evidence>
<keyword evidence="5" id="KW-0547">Nucleotide-binding</keyword>
<comment type="catalytic activity">
    <reaction evidence="1">
        <text>ATP + protein L-histidine = ADP + protein N-phospho-L-histidine.</text>
        <dbReference type="EC" id="2.7.13.3"/>
    </reaction>
</comment>
<dbReference type="InterPro" id="IPR036890">
    <property type="entry name" value="HATPase_C_sf"/>
</dbReference>
<dbReference type="AlphaFoldDB" id="A0A5C0UFK9"/>
<feature type="modified residue" description="4-aspartylphosphate" evidence="9">
    <location>
        <position position="473"/>
    </location>
</feature>
<dbReference type="Gene3D" id="3.30.565.10">
    <property type="entry name" value="Histidine kinase-like ATPase, C-terminal domain"/>
    <property type="match status" value="1"/>
</dbReference>
<dbReference type="InterPro" id="IPR001789">
    <property type="entry name" value="Sig_transdc_resp-reg_receiver"/>
</dbReference>
<dbReference type="KEGG" id="nabu:FZC36_00325"/>
<organism evidence="12 13">
    <name type="scientific">Candidatus Nesciobacter abundans</name>
    <dbReference type="NCBI Taxonomy" id="2601668"/>
    <lineage>
        <taxon>Bacteria</taxon>
        <taxon>Pseudomonadati</taxon>
        <taxon>Pseudomonadota</taxon>
        <taxon>Alphaproteobacteria</taxon>
        <taxon>Holosporales</taxon>
        <taxon>Holosporaceae</taxon>
        <taxon>Candidatus Nesciobacter</taxon>
    </lineage>
</organism>
<dbReference type="PROSITE" id="PS50110">
    <property type="entry name" value="RESPONSE_REGULATORY"/>
    <property type="match status" value="1"/>
</dbReference>
<keyword evidence="4" id="KW-0808">Transferase</keyword>
<protein>
    <recommendedName>
        <fullName evidence="2">histidine kinase</fullName>
        <ecNumber evidence="2">2.7.13.3</ecNumber>
    </recommendedName>
</protein>
<dbReference type="CDD" id="cd00082">
    <property type="entry name" value="HisKA"/>
    <property type="match status" value="1"/>
</dbReference>
<keyword evidence="13" id="KW-1185">Reference proteome</keyword>